<sequence>MKNANVFVDVDLTLVDANGKLLEGAREGLTKLKEQGCHVFVLSSCGVNY</sequence>
<comment type="caution">
    <text evidence="1">The sequence shown here is derived from an EMBL/GenBank/DDBJ whole genome shotgun (WGS) entry which is preliminary data.</text>
</comment>
<dbReference type="InterPro" id="IPR036412">
    <property type="entry name" value="HAD-like_sf"/>
</dbReference>
<evidence type="ECO:0000313" key="1">
    <source>
        <dbReference type="EMBL" id="EEF58811.1"/>
    </source>
</evidence>
<dbReference type="RefSeq" id="WP_007417204.1">
    <property type="nucleotide sequence ID" value="NZ_ABOX02000037.1"/>
</dbReference>
<name>B9XN15_PEDPL</name>
<dbReference type="Gene3D" id="3.40.50.1000">
    <property type="entry name" value="HAD superfamily/HAD-like"/>
    <property type="match status" value="1"/>
</dbReference>
<reference evidence="1 2" key="1">
    <citation type="journal article" date="2011" name="J. Bacteriol.">
        <title>Genome sequence of 'Pedosphaera parvula' Ellin514, an aerobic Verrucomicrobial isolate from pasture soil.</title>
        <authorList>
            <person name="Kant R."/>
            <person name="van Passel M.W."/>
            <person name="Sangwan P."/>
            <person name="Palva A."/>
            <person name="Lucas S."/>
            <person name="Copeland A."/>
            <person name="Lapidus A."/>
            <person name="Glavina Del Rio T."/>
            <person name="Dalin E."/>
            <person name="Tice H."/>
            <person name="Bruce D."/>
            <person name="Goodwin L."/>
            <person name="Pitluck S."/>
            <person name="Chertkov O."/>
            <person name="Larimer F.W."/>
            <person name="Land M.L."/>
            <person name="Hauser L."/>
            <person name="Brettin T.S."/>
            <person name="Detter J.C."/>
            <person name="Han S."/>
            <person name="de Vos W.M."/>
            <person name="Janssen P.H."/>
            <person name="Smidt H."/>
        </authorList>
    </citation>
    <scope>NUCLEOTIDE SEQUENCE [LARGE SCALE GENOMIC DNA]</scope>
    <source>
        <strain evidence="1 2">Ellin514</strain>
    </source>
</reference>
<accession>B9XN15</accession>
<dbReference type="Proteomes" id="UP000003688">
    <property type="component" value="Unassembled WGS sequence"/>
</dbReference>
<organism evidence="1 2">
    <name type="scientific">Pedosphaera parvula (strain Ellin514)</name>
    <dbReference type="NCBI Taxonomy" id="320771"/>
    <lineage>
        <taxon>Bacteria</taxon>
        <taxon>Pseudomonadati</taxon>
        <taxon>Verrucomicrobiota</taxon>
        <taxon>Pedosphaerae</taxon>
        <taxon>Pedosphaerales</taxon>
        <taxon>Pedosphaeraceae</taxon>
        <taxon>Pedosphaera</taxon>
    </lineage>
</organism>
<proteinExistence type="predicted"/>
<evidence type="ECO:0000313" key="2">
    <source>
        <dbReference type="Proteomes" id="UP000003688"/>
    </source>
</evidence>
<dbReference type="AlphaFoldDB" id="B9XN15"/>
<dbReference type="SUPFAM" id="SSF56784">
    <property type="entry name" value="HAD-like"/>
    <property type="match status" value="1"/>
</dbReference>
<dbReference type="STRING" id="320771.Cflav_PD1984"/>
<dbReference type="EMBL" id="ABOX02000037">
    <property type="protein sequence ID" value="EEF58811.1"/>
    <property type="molecule type" value="Genomic_DNA"/>
</dbReference>
<protein>
    <submittedName>
        <fullName evidence="1">Uncharacterized protein</fullName>
    </submittedName>
</protein>
<gene>
    <name evidence="1" type="ORF">Cflav_PD1984</name>
</gene>
<keyword evidence="2" id="KW-1185">Reference proteome</keyword>
<dbReference type="InterPro" id="IPR023214">
    <property type="entry name" value="HAD_sf"/>
</dbReference>